<evidence type="ECO:0000313" key="5">
    <source>
        <dbReference type="Proteomes" id="UP000317648"/>
    </source>
</evidence>
<organism evidence="4 5">
    <name type="scientific">Lignipirellula cremea</name>
    <dbReference type="NCBI Taxonomy" id="2528010"/>
    <lineage>
        <taxon>Bacteria</taxon>
        <taxon>Pseudomonadati</taxon>
        <taxon>Planctomycetota</taxon>
        <taxon>Planctomycetia</taxon>
        <taxon>Pirellulales</taxon>
        <taxon>Pirellulaceae</taxon>
        <taxon>Lignipirellula</taxon>
    </lineage>
</organism>
<dbReference type="PANTHER" id="PTHR11203">
    <property type="entry name" value="CLEAVAGE AND POLYADENYLATION SPECIFICITY FACTOR FAMILY MEMBER"/>
    <property type="match status" value="1"/>
</dbReference>
<evidence type="ECO:0000256" key="1">
    <source>
        <dbReference type="ARBA" id="ARBA00022801"/>
    </source>
</evidence>
<dbReference type="SMART" id="SM01027">
    <property type="entry name" value="Beta-Casp"/>
    <property type="match status" value="1"/>
</dbReference>
<reference evidence="4 5" key="1">
    <citation type="submission" date="2019-02" db="EMBL/GenBank/DDBJ databases">
        <title>Deep-cultivation of Planctomycetes and their phenomic and genomic characterization uncovers novel biology.</title>
        <authorList>
            <person name="Wiegand S."/>
            <person name="Jogler M."/>
            <person name="Boedeker C."/>
            <person name="Pinto D."/>
            <person name="Vollmers J."/>
            <person name="Rivas-Marin E."/>
            <person name="Kohn T."/>
            <person name="Peeters S.H."/>
            <person name="Heuer A."/>
            <person name="Rast P."/>
            <person name="Oberbeckmann S."/>
            <person name="Bunk B."/>
            <person name="Jeske O."/>
            <person name="Meyerdierks A."/>
            <person name="Storesund J.E."/>
            <person name="Kallscheuer N."/>
            <person name="Luecker S."/>
            <person name="Lage O.M."/>
            <person name="Pohl T."/>
            <person name="Merkel B.J."/>
            <person name="Hornburger P."/>
            <person name="Mueller R.-W."/>
            <person name="Bruemmer F."/>
            <person name="Labrenz M."/>
            <person name="Spormann A.M."/>
            <person name="Op den Camp H."/>
            <person name="Overmann J."/>
            <person name="Amann R."/>
            <person name="Jetten M.S.M."/>
            <person name="Mascher T."/>
            <person name="Medema M.H."/>
            <person name="Devos D.P."/>
            <person name="Kaster A.-K."/>
            <person name="Ovreas L."/>
            <person name="Rohde M."/>
            <person name="Galperin M.Y."/>
            <person name="Jogler C."/>
        </authorList>
    </citation>
    <scope>NUCLEOTIDE SEQUENCE [LARGE SCALE GENOMIC DNA]</scope>
    <source>
        <strain evidence="4 5">Pla85_3_4</strain>
    </source>
</reference>
<dbReference type="GO" id="GO:0004521">
    <property type="term" value="F:RNA endonuclease activity"/>
    <property type="evidence" value="ECO:0007669"/>
    <property type="project" value="TreeGrafter"/>
</dbReference>
<dbReference type="OrthoDB" id="9803916at2"/>
<evidence type="ECO:0000259" key="2">
    <source>
        <dbReference type="SMART" id="SM00849"/>
    </source>
</evidence>
<accession>A0A518DTD5</accession>
<dbReference type="Gene3D" id="3.40.50.10890">
    <property type="match status" value="1"/>
</dbReference>
<proteinExistence type="predicted"/>
<name>A0A518DTD5_9BACT</name>
<evidence type="ECO:0000313" key="4">
    <source>
        <dbReference type="EMBL" id="QDU95105.1"/>
    </source>
</evidence>
<gene>
    <name evidence="4" type="ORF">Pla8534_29170</name>
</gene>
<dbReference type="RefSeq" id="WP_145053879.1">
    <property type="nucleotide sequence ID" value="NZ_CP036433.1"/>
</dbReference>
<dbReference type="Proteomes" id="UP000317648">
    <property type="component" value="Chromosome"/>
</dbReference>
<feature type="domain" description="Beta-Casp" evidence="3">
    <location>
        <begin position="255"/>
        <end position="380"/>
    </location>
</feature>
<dbReference type="InterPro" id="IPR050698">
    <property type="entry name" value="MBL"/>
</dbReference>
<dbReference type="InterPro" id="IPR036866">
    <property type="entry name" value="RibonucZ/Hydroxyglut_hydro"/>
</dbReference>
<dbReference type="CDD" id="cd16295">
    <property type="entry name" value="TTHA0252-CPSF-like_MBL-fold"/>
    <property type="match status" value="1"/>
</dbReference>
<dbReference type="EMBL" id="CP036433">
    <property type="protein sequence ID" value="QDU95105.1"/>
    <property type="molecule type" value="Genomic_DNA"/>
</dbReference>
<dbReference type="Pfam" id="PF10996">
    <property type="entry name" value="Beta-Casp"/>
    <property type="match status" value="1"/>
</dbReference>
<dbReference type="PANTHER" id="PTHR11203:SF37">
    <property type="entry name" value="INTEGRATOR COMPLEX SUBUNIT 11"/>
    <property type="match status" value="1"/>
</dbReference>
<dbReference type="Gene3D" id="3.60.15.10">
    <property type="entry name" value="Ribonuclease Z/Hydroxyacylglutathione hydrolase-like"/>
    <property type="match status" value="1"/>
</dbReference>
<feature type="domain" description="Metallo-beta-lactamase" evidence="2">
    <location>
        <begin position="13"/>
        <end position="243"/>
    </location>
</feature>
<dbReference type="InterPro" id="IPR022712">
    <property type="entry name" value="Beta_Casp"/>
</dbReference>
<evidence type="ECO:0000259" key="3">
    <source>
        <dbReference type="SMART" id="SM01027"/>
    </source>
</evidence>
<dbReference type="Pfam" id="PF00753">
    <property type="entry name" value="Lactamase_B"/>
    <property type="match status" value="1"/>
</dbReference>
<dbReference type="EC" id="3.1.-.-" evidence="4"/>
<dbReference type="SMART" id="SM00849">
    <property type="entry name" value="Lactamase_B"/>
    <property type="match status" value="1"/>
</dbReference>
<dbReference type="InterPro" id="IPR001279">
    <property type="entry name" value="Metallo-B-lactamas"/>
</dbReference>
<dbReference type="KEGG" id="lcre:Pla8534_29170"/>
<dbReference type="SUPFAM" id="SSF56281">
    <property type="entry name" value="Metallo-hydrolase/oxidoreductase"/>
    <property type="match status" value="1"/>
</dbReference>
<dbReference type="GO" id="GO:0016787">
    <property type="term" value="F:hydrolase activity"/>
    <property type="evidence" value="ECO:0007669"/>
    <property type="project" value="UniProtKB-KW"/>
</dbReference>
<dbReference type="AlphaFoldDB" id="A0A518DTD5"/>
<protein>
    <submittedName>
        <fullName evidence="4">Ribonuclease</fullName>
        <ecNumber evidence="4">3.1.-.-</ecNumber>
    </submittedName>
</protein>
<sequence>MQLHFLGANRQVTGSRYCIEAGGVRVFVDCGLFQEREFQDRNWEDCPIPPASGAALLLTHAHIDHCGLLPKFVKDGFDGPIFCTRATAALADVMLNDSAHIQEEDAADKRRRHFREGRKGKHPVKPLYTEIDVINTLPLMQGVAYGQTVEVAPGFRAVFHDAGHILGSAMLEITVEENGQTRTLLFSGDIGQWHKPLIGDPTLFDRADYVVMESTYGDRDHPDGGDIADQFARIVGDTIGRGGNVVIPTFAVERAQEIMFYLSRLVHAGTVPNLRVYLDSPMAMDVTAIFLQNRDSLDEETFQLLAQGESPLQFPGLVMTRTPDESKQINEYRQPCVIMSTSGMCISGRIKHHLRHNIRREACTILFVGFQAPGTLGRQILEKQERVRIHGHDYPVNAHVEQIFGFSGHADHQGLLKWYGHLQSPPRRLFLTHGEEKVALKLADEIRTRWSADVHVPAYGETVQLD</sequence>
<dbReference type="InterPro" id="IPR011108">
    <property type="entry name" value="RMMBL"/>
</dbReference>
<keyword evidence="5" id="KW-1185">Reference proteome</keyword>
<dbReference type="Pfam" id="PF07521">
    <property type="entry name" value="RMMBL"/>
    <property type="match status" value="1"/>
</dbReference>
<keyword evidence="1 4" id="KW-0378">Hydrolase</keyword>